<keyword evidence="2" id="KW-1185">Reference proteome</keyword>
<dbReference type="EMBL" id="KV722639">
    <property type="protein sequence ID" value="OCH84746.1"/>
    <property type="molecule type" value="Genomic_DNA"/>
</dbReference>
<organism evidence="1 2">
    <name type="scientific">Obba rivulosa</name>
    <dbReference type="NCBI Taxonomy" id="1052685"/>
    <lineage>
        <taxon>Eukaryota</taxon>
        <taxon>Fungi</taxon>
        <taxon>Dikarya</taxon>
        <taxon>Basidiomycota</taxon>
        <taxon>Agaricomycotina</taxon>
        <taxon>Agaricomycetes</taxon>
        <taxon>Polyporales</taxon>
        <taxon>Gelatoporiaceae</taxon>
        <taxon>Obba</taxon>
    </lineage>
</organism>
<evidence type="ECO:0000313" key="2">
    <source>
        <dbReference type="Proteomes" id="UP000250043"/>
    </source>
</evidence>
<feature type="non-terminal residue" evidence="1">
    <location>
        <position position="1"/>
    </location>
</feature>
<dbReference type="AlphaFoldDB" id="A0A8E2DFB0"/>
<dbReference type="Proteomes" id="UP000250043">
    <property type="component" value="Unassembled WGS sequence"/>
</dbReference>
<gene>
    <name evidence="1" type="ORF">OBBRIDRAFT_716197</name>
</gene>
<dbReference type="OrthoDB" id="432234at2759"/>
<accession>A0A8E2DFB0</accession>
<name>A0A8E2DFB0_9APHY</name>
<evidence type="ECO:0000313" key="1">
    <source>
        <dbReference type="EMBL" id="OCH84746.1"/>
    </source>
</evidence>
<reference evidence="1 2" key="1">
    <citation type="submission" date="2016-07" db="EMBL/GenBank/DDBJ databases">
        <title>Draft genome of the white-rot fungus Obba rivulosa 3A-2.</title>
        <authorList>
            <consortium name="DOE Joint Genome Institute"/>
            <person name="Miettinen O."/>
            <person name="Riley R."/>
            <person name="Acob R."/>
            <person name="Barry K."/>
            <person name="Cullen D."/>
            <person name="De Vries R."/>
            <person name="Hainaut M."/>
            <person name="Hatakka A."/>
            <person name="Henrissat B."/>
            <person name="Hilden K."/>
            <person name="Kuo R."/>
            <person name="Labutti K."/>
            <person name="Lipzen A."/>
            <person name="Makela M.R."/>
            <person name="Sandor L."/>
            <person name="Spatafora J.W."/>
            <person name="Grigoriev I.V."/>
            <person name="Hibbett D.S."/>
        </authorList>
    </citation>
    <scope>NUCLEOTIDE SEQUENCE [LARGE SCALE GENOMIC DNA]</scope>
    <source>
        <strain evidence="1 2">3A-2</strain>
    </source>
</reference>
<feature type="non-terminal residue" evidence="1">
    <location>
        <position position="67"/>
    </location>
</feature>
<sequence length="67" mass="7437">NFNVDRGVVNSSIGILKQVHYISEDNGTRYAVPCIIQLHTENSEIMQDLYASGVPILTDNVSFTTTH</sequence>
<protein>
    <submittedName>
        <fullName evidence="1">Uncharacterized protein</fullName>
    </submittedName>
</protein>
<proteinExistence type="predicted"/>